<gene>
    <name evidence="5" type="primary">slmA</name>
    <name evidence="8" type="ORF">SAMN05660772_00481</name>
</gene>
<dbReference type="GO" id="GO:0051301">
    <property type="term" value="P:cell division"/>
    <property type="evidence" value="ECO:0007669"/>
    <property type="project" value="UniProtKB-KW"/>
</dbReference>
<dbReference type="PANTHER" id="PTHR43479">
    <property type="entry name" value="ACREF/ENVCD OPERON REPRESSOR-RELATED"/>
    <property type="match status" value="1"/>
</dbReference>
<dbReference type="InterPro" id="IPR001647">
    <property type="entry name" value="HTH_TetR"/>
</dbReference>
<evidence type="ECO:0000256" key="2">
    <source>
        <dbReference type="ARBA" id="ARBA00022618"/>
    </source>
</evidence>
<dbReference type="RefSeq" id="WP_084255815.1">
    <property type="nucleotide sequence ID" value="NZ_FWWV01000002.1"/>
</dbReference>
<comment type="subcellular location">
    <subcellularLocation>
        <location evidence="5">Cytoplasm</location>
        <location evidence="5">Nucleoid</location>
    </subcellularLocation>
</comment>
<dbReference type="Pfam" id="PF00440">
    <property type="entry name" value="TetR_N"/>
    <property type="match status" value="1"/>
</dbReference>
<dbReference type="PANTHER" id="PTHR43479:SF11">
    <property type="entry name" value="ACREF_ENVCD OPERON REPRESSOR-RELATED"/>
    <property type="match status" value="1"/>
</dbReference>
<dbReference type="AlphaFoldDB" id="A0A1W1UGF6"/>
<evidence type="ECO:0000313" key="9">
    <source>
        <dbReference type="Proteomes" id="UP000192408"/>
    </source>
</evidence>
<dbReference type="EMBL" id="FWWV01000002">
    <property type="protein sequence ID" value="SMB79854.1"/>
    <property type="molecule type" value="Genomic_DNA"/>
</dbReference>
<dbReference type="InterPro" id="IPR009057">
    <property type="entry name" value="Homeodomain-like_sf"/>
</dbReference>
<evidence type="ECO:0000313" key="8">
    <source>
        <dbReference type="EMBL" id="SMB79854.1"/>
    </source>
</evidence>
<feature type="domain" description="HTH tetR-type" evidence="7">
    <location>
        <begin position="19"/>
        <end position="79"/>
    </location>
</feature>
<evidence type="ECO:0000256" key="4">
    <source>
        <dbReference type="ARBA" id="ARBA00023306"/>
    </source>
</evidence>
<dbReference type="Proteomes" id="UP000192408">
    <property type="component" value="Unassembled WGS sequence"/>
</dbReference>
<dbReference type="InterPro" id="IPR023769">
    <property type="entry name" value="NO_SlmA"/>
</dbReference>
<name>A0A1W1UGF6_9PAST</name>
<dbReference type="InterPro" id="IPR054580">
    <property type="entry name" value="SlmA-like_C"/>
</dbReference>
<protein>
    <recommendedName>
        <fullName evidence="5">Nucleoid occlusion factor SlmA</fullName>
    </recommendedName>
</protein>
<keyword evidence="1 5" id="KW-0963">Cytoplasm</keyword>
<keyword evidence="2 5" id="KW-0132">Cell division</keyword>
<accession>A0A1W1UGF6</accession>
<organism evidence="8 9">
    <name type="scientific">Pasteurella testudinis DSM 23072</name>
    <dbReference type="NCBI Taxonomy" id="1122938"/>
    <lineage>
        <taxon>Bacteria</taxon>
        <taxon>Pseudomonadati</taxon>
        <taxon>Pseudomonadota</taxon>
        <taxon>Gammaproteobacteria</taxon>
        <taxon>Pasteurellales</taxon>
        <taxon>Pasteurellaceae</taxon>
        <taxon>Pasteurella</taxon>
    </lineage>
</organism>
<dbReference type="GO" id="GO:0043565">
    <property type="term" value="F:sequence-specific DNA binding"/>
    <property type="evidence" value="ECO:0007669"/>
    <property type="project" value="UniProtKB-UniRule"/>
</dbReference>
<dbReference type="STRING" id="1122938.SAMN05660772_00481"/>
<evidence type="ECO:0000256" key="5">
    <source>
        <dbReference type="HAMAP-Rule" id="MF_01839"/>
    </source>
</evidence>
<dbReference type="NCBIfam" id="NF007015">
    <property type="entry name" value="PRK09480.1"/>
    <property type="match status" value="1"/>
</dbReference>
<feature type="DNA-binding region" description="H-T-H motif" evidence="6">
    <location>
        <begin position="42"/>
        <end position="61"/>
    </location>
</feature>
<dbReference type="PROSITE" id="PS50977">
    <property type="entry name" value="HTH_TETR_2"/>
    <property type="match status" value="1"/>
</dbReference>
<dbReference type="GO" id="GO:0043590">
    <property type="term" value="C:bacterial nucleoid"/>
    <property type="evidence" value="ECO:0007669"/>
    <property type="project" value="UniProtKB-UniRule"/>
</dbReference>
<dbReference type="GO" id="GO:0005737">
    <property type="term" value="C:cytoplasm"/>
    <property type="evidence" value="ECO:0007669"/>
    <property type="project" value="UniProtKB-UniRule"/>
</dbReference>
<sequence>MNTSVVKPPAGSEKRSIKERRKQVLTVLSHLLHSEKGMERITTARLAAEVGVSEAALYRYYPSKTKMFEALIDLIEENLLHRIKQSIKSDTDTVTRIHNIMQMILDFARKNPGMTRVLSGHALMFEDPALKVRIVKFFDGLELQFNNILQMQRLRGGKAFAIDEKVIAAHLVTFCEGQFLRYVRTNFRRSNHAEFAQQWPLFASLLK</sequence>
<dbReference type="SUPFAM" id="SSF46689">
    <property type="entry name" value="Homeodomain-like"/>
    <property type="match status" value="1"/>
</dbReference>
<dbReference type="InterPro" id="IPR050624">
    <property type="entry name" value="HTH-type_Tx_Regulator"/>
</dbReference>
<reference evidence="9" key="1">
    <citation type="submission" date="2017-04" db="EMBL/GenBank/DDBJ databases">
        <authorList>
            <person name="Varghese N."/>
            <person name="Submissions S."/>
        </authorList>
    </citation>
    <scope>NUCLEOTIDE SEQUENCE [LARGE SCALE GENOMIC DNA]</scope>
    <source>
        <strain evidence="9">DSM 23072</strain>
    </source>
</reference>
<dbReference type="InterPro" id="IPR036271">
    <property type="entry name" value="Tet_transcr_reg_TetR-rel_C_sf"/>
</dbReference>
<keyword evidence="3 5" id="KW-0238">DNA-binding</keyword>
<comment type="subunit">
    <text evidence="5">Homodimer. Interacts with FtsZ.</text>
</comment>
<dbReference type="Pfam" id="PF22276">
    <property type="entry name" value="SlmA-like_C"/>
    <property type="match status" value="1"/>
</dbReference>
<comment type="function">
    <text evidence="5">Required for nucleoid occlusion (NO) phenomenon, which prevents Z-ring formation and cell division over the nucleoid. Acts as a DNA-associated cell division inhibitor that binds simultaneously chromosomal DNA and FtsZ, and disrupts the assembly of FtsZ polymers. SlmA-DNA-binding sequences (SBS) are dispersed on non-Ter regions of the chromosome, preventing FtsZ polymerization at these regions.</text>
</comment>
<evidence type="ECO:0000259" key="7">
    <source>
        <dbReference type="PROSITE" id="PS50977"/>
    </source>
</evidence>
<dbReference type="Gene3D" id="1.10.357.10">
    <property type="entry name" value="Tetracycline Repressor, domain 2"/>
    <property type="match status" value="1"/>
</dbReference>
<keyword evidence="4 5" id="KW-0131">Cell cycle</keyword>
<dbReference type="GO" id="GO:0010974">
    <property type="term" value="P:negative regulation of division septum assembly"/>
    <property type="evidence" value="ECO:0007669"/>
    <property type="project" value="InterPro"/>
</dbReference>
<evidence type="ECO:0000256" key="1">
    <source>
        <dbReference type="ARBA" id="ARBA00022490"/>
    </source>
</evidence>
<proteinExistence type="inferred from homology"/>
<dbReference type="HAMAP" id="MF_01839">
    <property type="entry name" value="NO_factor_SlmA"/>
    <property type="match status" value="1"/>
</dbReference>
<dbReference type="SUPFAM" id="SSF48498">
    <property type="entry name" value="Tetracyclin repressor-like, C-terminal domain"/>
    <property type="match status" value="1"/>
</dbReference>
<comment type="similarity">
    <text evidence="5">Belongs to the nucleoid occlusion factor SlmA family.</text>
</comment>
<keyword evidence="9" id="KW-1185">Reference proteome</keyword>
<evidence type="ECO:0000256" key="3">
    <source>
        <dbReference type="ARBA" id="ARBA00023125"/>
    </source>
</evidence>
<evidence type="ECO:0000256" key="6">
    <source>
        <dbReference type="PROSITE-ProRule" id="PRU00335"/>
    </source>
</evidence>